<dbReference type="GO" id="GO:0005634">
    <property type="term" value="C:nucleus"/>
    <property type="evidence" value="ECO:0007669"/>
    <property type="project" value="UniProtKB-SubCell"/>
</dbReference>
<gene>
    <name evidence="6" type="ORF">RND71_044234</name>
</gene>
<dbReference type="InterPro" id="IPR015300">
    <property type="entry name" value="DNA-bd_pseudobarrel_sf"/>
</dbReference>
<evidence type="ECO:0000313" key="7">
    <source>
        <dbReference type="Proteomes" id="UP001291623"/>
    </source>
</evidence>
<evidence type="ECO:0000256" key="4">
    <source>
        <dbReference type="ARBA" id="ARBA00023163"/>
    </source>
</evidence>
<dbReference type="PANTHER" id="PTHR31541:SF25">
    <property type="entry name" value="GAMMA-GLIADIN B"/>
    <property type="match status" value="1"/>
</dbReference>
<keyword evidence="3" id="KW-0238">DNA-binding</keyword>
<evidence type="ECO:0000256" key="1">
    <source>
        <dbReference type="ARBA" id="ARBA00004123"/>
    </source>
</evidence>
<dbReference type="GO" id="GO:0003677">
    <property type="term" value="F:DNA binding"/>
    <property type="evidence" value="ECO:0007669"/>
    <property type="project" value="UniProtKB-KW"/>
</dbReference>
<name>A0AAE1QQT6_9SOLA</name>
<evidence type="ECO:0000256" key="2">
    <source>
        <dbReference type="ARBA" id="ARBA00023015"/>
    </source>
</evidence>
<accession>A0AAE1QQT6</accession>
<dbReference type="InterPro" id="IPR005508">
    <property type="entry name" value="At2g31720-like"/>
</dbReference>
<keyword evidence="4" id="KW-0804">Transcription</keyword>
<dbReference type="SUPFAM" id="SSF101936">
    <property type="entry name" value="DNA-binding pseudobarrel domain"/>
    <property type="match status" value="1"/>
</dbReference>
<evidence type="ECO:0008006" key="8">
    <source>
        <dbReference type="Google" id="ProtNLM"/>
    </source>
</evidence>
<evidence type="ECO:0000313" key="6">
    <source>
        <dbReference type="EMBL" id="KAK4336552.1"/>
    </source>
</evidence>
<keyword evidence="5" id="KW-0539">Nucleus</keyword>
<sequence>MVFTMLCVDDFLGMEFKPNTSRMDYLLVVSEVGWLKSLCGEEDNLIAEQDREFCIKKEEKISHNIQSILSTFPIVLDHQENSILDFVVPKGKRSMPNAWPRKVTEQFLCNGDESMTKKAVENNNSEEQESGVLKINWGAGVRNQEFFRLKKSQKHEHNVKAPDEDRGNTMSKITLRVSANFAFGNPKKQLSVIRKRSREVTNHVPLGFNNQDRFLNEKLVEKSDKEEAAREKKKAKRNIIVRATTSVVINRILPIEFKNAITEFGGCLKSTILVFEKTLFKTDVKPAEGRLSIPQKEVTKFLRLGEIFLNPEEEARLSTRIGGKMCTMSVTLIEPSRQKCKINLRKWFMNKDNGKISSSYVLVTYWNEVVRRNALKSGTLVQLWAFRKGEDLCFALIRV</sequence>
<reference evidence="6" key="1">
    <citation type="submission" date="2023-12" db="EMBL/GenBank/DDBJ databases">
        <title>Genome assembly of Anisodus tanguticus.</title>
        <authorList>
            <person name="Wang Y.-J."/>
        </authorList>
    </citation>
    <scope>NUCLEOTIDE SEQUENCE</scope>
    <source>
        <strain evidence="6">KB-2021</strain>
        <tissue evidence="6">Leaf</tissue>
    </source>
</reference>
<dbReference type="PANTHER" id="PTHR31541">
    <property type="entry name" value="B3 DOMAIN PLANT PROTEIN-RELATED"/>
    <property type="match status" value="1"/>
</dbReference>
<keyword evidence="2" id="KW-0805">Transcription regulation</keyword>
<dbReference type="AlphaFoldDB" id="A0AAE1QQT6"/>
<comment type="caution">
    <text evidence="6">The sequence shown here is derived from an EMBL/GenBank/DDBJ whole genome shotgun (WGS) entry which is preliminary data.</text>
</comment>
<comment type="subcellular location">
    <subcellularLocation>
        <location evidence="1">Nucleus</location>
    </subcellularLocation>
</comment>
<evidence type="ECO:0000256" key="3">
    <source>
        <dbReference type="ARBA" id="ARBA00023125"/>
    </source>
</evidence>
<proteinExistence type="predicted"/>
<dbReference type="Gene3D" id="2.40.330.10">
    <property type="entry name" value="DNA-binding pseudobarrel domain"/>
    <property type="match status" value="1"/>
</dbReference>
<dbReference type="Pfam" id="PF03754">
    <property type="entry name" value="At2g31720-like"/>
    <property type="match status" value="1"/>
</dbReference>
<keyword evidence="7" id="KW-1185">Reference proteome</keyword>
<dbReference type="Proteomes" id="UP001291623">
    <property type="component" value="Unassembled WGS sequence"/>
</dbReference>
<organism evidence="6 7">
    <name type="scientific">Anisodus tanguticus</name>
    <dbReference type="NCBI Taxonomy" id="243964"/>
    <lineage>
        <taxon>Eukaryota</taxon>
        <taxon>Viridiplantae</taxon>
        <taxon>Streptophyta</taxon>
        <taxon>Embryophyta</taxon>
        <taxon>Tracheophyta</taxon>
        <taxon>Spermatophyta</taxon>
        <taxon>Magnoliopsida</taxon>
        <taxon>eudicotyledons</taxon>
        <taxon>Gunneridae</taxon>
        <taxon>Pentapetalae</taxon>
        <taxon>asterids</taxon>
        <taxon>lamiids</taxon>
        <taxon>Solanales</taxon>
        <taxon>Solanaceae</taxon>
        <taxon>Solanoideae</taxon>
        <taxon>Hyoscyameae</taxon>
        <taxon>Anisodus</taxon>
    </lineage>
</organism>
<protein>
    <recommendedName>
        <fullName evidence="8">B3 domain-containing protein</fullName>
    </recommendedName>
</protein>
<dbReference type="EMBL" id="JAVYJV010000127">
    <property type="protein sequence ID" value="KAK4336552.1"/>
    <property type="molecule type" value="Genomic_DNA"/>
</dbReference>
<evidence type="ECO:0000256" key="5">
    <source>
        <dbReference type="ARBA" id="ARBA00023242"/>
    </source>
</evidence>